<dbReference type="InterPro" id="IPR015915">
    <property type="entry name" value="Kelch-typ_b-propeller"/>
</dbReference>
<dbReference type="InterPro" id="IPR006652">
    <property type="entry name" value="Kelch_1"/>
</dbReference>
<dbReference type="EMBL" id="CAJNDS010002069">
    <property type="protein sequence ID" value="CAE7303468.1"/>
    <property type="molecule type" value="Genomic_DNA"/>
</dbReference>
<evidence type="ECO:0000256" key="1">
    <source>
        <dbReference type="SAM" id="MobiDB-lite"/>
    </source>
</evidence>
<protein>
    <submittedName>
        <fullName evidence="2">Uncharacterized protein</fullName>
    </submittedName>
</protein>
<gene>
    <name evidence="2" type="ORF">SNAT2548_LOCUS15957</name>
</gene>
<sequence length="125" mass="13972">MATRQHPDRAMHPSRRSRDGTRPALATKSVRDGFVFVFGGWNGEAQFNDLFMLDVENKDWSDLDLSWSVPRWNMASQLVEARMGAWCSMSVLVSIKSLSALNTQQLPDAVAVASHCAEPSQSLYQ</sequence>
<dbReference type="SUPFAM" id="SSF117281">
    <property type="entry name" value="Kelch motif"/>
    <property type="match status" value="1"/>
</dbReference>
<feature type="region of interest" description="Disordered" evidence="1">
    <location>
        <begin position="1"/>
        <end position="23"/>
    </location>
</feature>
<organism evidence="2 3">
    <name type="scientific">Symbiodinium natans</name>
    <dbReference type="NCBI Taxonomy" id="878477"/>
    <lineage>
        <taxon>Eukaryota</taxon>
        <taxon>Sar</taxon>
        <taxon>Alveolata</taxon>
        <taxon>Dinophyceae</taxon>
        <taxon>Suessiales</taxon>
        <taxon>Symbiodiniaceae</taxon>
        <taxon>Symbiodinium</taxon>
    </lineage>
</organism>
<reference evidence="2" key="1">
    <citation type="submission" date="2021-02" db="EMBL/GenBank/DDBJ databases">
        <authorList>
            <person name="Dougan E. K."/>
            <person name="Rhodes N."/>
            <person name="Thang M."/>
            <person name="Chan C."/>
        </authorList>
    </citation>
    <scope>NUCLEOTIDE SEQUENCE</scope>
</reference>
<keyword evidence="3" id="KW-1185">Reference proteome</keyword>
<dbReference type="OrthoDB" id="10251809at2759"/>
<evidence type="ECO:0000313" key="2">
    <source>
        <dbReference type="EMBL" id="CAE7303468.1"/>
    </source>
</evidence>
<accession>A0A812NBT8</accession>
<name>A0A812NBT8_9DINO</name>
<feature type="compositionally biased region" description="Basic and acidic residues" evidence="1">
    <location>
        <begin position="1"/>
        <end position="21"/>
    </location>
</feature>
<proteinExistence type="predicted"/>
<comment type="caution">
    <text evidence="2">The sequence shown here is derived from an EMBL/GenBank/DDBJ whole genome shotgun (WGS) entry which is preliminary data.</text>
</comment>
<dbReference type="AlphaFoldDB" id="A0A812NBT8"/>
<dbReference type="Pfam" id="PF01344">
    <property type="entry name" value="Kelch_1"/>
    <property type="match status" value="1"/>
</dbReference>
<dbReference type="Proteomes" id="UP000604046">
    <property type="component" value="Unassembled WGS sequence"/>
</dbReference>
<evidence type="ECO:0000313" key="3">
    <source>
        <dbReference type="Proteomes" id="UP000604046"/>
    </source>
</evidence>
<dbReference type="Gene3D" id="2.120.10.80">
    <property type="entry name" value="Kelch-type beta propeller"/>
    <property type="match status" value="1"/>
</dbReference>